<evidence type="ECO:0000313" key="3">
    <source>
        <dbReference type="Proteomes" id="UP001180840"/>
    </source>
</evidence>
<dbReference type="EMBL" id="JAVDXZ010000001">
    <property type="protein sequence ID" value="MDR7329805.1"/>
    <property type="molecule type" value="Genomic_DNA"/>
</dbReference>
<feature type="compositionally biased region" description="Basic and acidic residues" evidence="1">
    <location>
        <begin position="16"/>
        <end position="37"/>
    </location>
</feature>
<gene>
    <name evidence="2" type="ORF">J2S39_001481</name>
</gene>
<dbReference type="Proteomes" id="UP001180840">
    <property type="component" value="Unassembled WGS sequence"/>
</dbReference>
<organism evidence="2 3">
    <name type="scientific">Corynebacterium guangdongense</name>
    <dbReference type="NCBI Taxonomy" id="1783348"/>
    <lineage>
        <taxon>Bacteria</taxon>
        <taxon>Bacillati</taxon>
        <taxon>Actinomycetota</taxon>
        <taxon>Actinomycetes</taxon>
        <taxon>Mycobacteriales</taxon>
        <taxon>Corynebacteriaceae</taxon>
        <taxon>Corynebacterium</taxon>
    </lineage>
</organism>
<comment type="caution">
    <text evidence="2">The sequence shown here is derived from an EMBL/GenBank/DDBJ whole genome shotgun (WGS) entry which is preliminary data.</text>
</comment>
<accession>A0ABU1ZXZ6</accession>
<sequence>MGQEFFGGPEYFQEFDPEKFARELKAQAEREARKSDTGVDSPAGQEAQDTDGEPPQH</sequence>
<evidence type="ECO:0000313" key="2">
    <source>
        <dbReference type="EMBL" id="MDR7329805.1"/>
    </source>
</evidence>
<protein>
    <submittedName>
        <fullName evidence="2">Uncharacterized protein</fullName>
    </submittedName>
</protein>
<keyword evidence="3" id="KW-1185">Reference proteome</keyword>
<reference evidence="2" key="1">
    <citation type="submission" date="2023-07" db="EMBL/GenBank/DDBJ databases">
        <title>Sequencing the genomes of 1000 actinobacteria strains.</title>
        <authorList>
            <person name="Klenk H.-P."/>
        </authorList>
    </citation>
    <scope>NUCLEOTIDE SEQUENCE</scope>
    <source>
        <strain evidence="2">DSM 107476</strain>
    </source>
</reference>
<feature type="compositionally biased region" description="Acidic residues" evidence="1">
    <location>
        <begin position="48"/>
        <end position="57"/>
    </location>
</feature>
<dbReference type="RefSeq" id="WP_290194913.1">
    <property type="nucleotide sequence ID" value="NZ_CP047654.1"/>
</dbReference>
<feature type="region of interest" description="Disordered" evidence="1">
    <location>
        <begin position="1"/>
        <end position="57"/>
    </location>
</feature>
<evidence type="ECO:0000256" key="1">
    <source>
        <dbReference type="SAM" id="MobiDB-lite"/>
    </source>
</evidence>
<name>A0ABU1ZXZ6_9CORY</name>
<proteinExistence type="predicted"/>